<feature type="region of interest" description="Disordered" evidence="5">
    <location>
        <begin position="474"/>
        <end position="497"/>
    </location>
</feature>
<evidence type="ECO:0000256" key="4">
    <source>
        <dbReference type="ARBA" id="ARBA00023136"/>
    </source>
</evidence>
<evidence type="ECO:0000256" key="2">
    <source>
        <dbReference type="ARBA" id="ARBA00022692"/>
    </source>
</evidence>
<dbReference type="EMBL" id="AZBU02000008">
    <property type="protein sequence ID" value="TKR67977.1"/>
    <property type="molecule type" value="Genomic_DNA"/>
</dbReference>
<feature type="transmembrane region" description="Helical" evidence="6">
    <location>
        <begin position="269"/>
        <end position="289"/>
    </location>
</feature>
<dbReference type="InterPro" id="IPR005828">
    <property type="entry name" value="MFS_sugar_transport-like"/>
</dbReference>
<accession>A0A4U5MFH8</accession>
<feature type="chain" id="PRO_5020567421" description="Major facilitator superfamily (MFS) profile domain-containing protein" evidence="7">
    <location>
        <begin position="18"/>
        <end position="497"/>
    </location>
</feature>
<dbReference type="InterPro" id="IPR020846">
    <property type="entry name" value="MFS_dom"/>
</dbReference>
<keyword evidence="3 6" id="KW-1133">Transmembrane helix</keyword>
<feature type="transmembrane region" description="Helical" evidence="6">
    <location>
        <begin position="332"/>
        <end position="354"/>
    </location>
</feature>
<organism evidence="9 10">
    <name type="scientific">Steinernema carpocapsae</name>
    <name type="common">Entomopathogenic nematode</name>
    <dbReference type="NCBI Taxonomy" id="34508"/>
    <lineage>
        <taxon>Eukaryota</taxon>
        <taxon>Metazoa</taxon>
        <taxon>Ecdysozoa</taxon>
        <taxon>Nematoda</taxon>
        <taxon>Chromadorea</taxon>
        <taxon>Rhabditida</taxon>
        <taxon>Tylenchina</taxon>
        <taxon>Panagrolaimomorpha</taxon>
        <taxon>Strongyloidoidea</taxon>
        <taxon>Steinernematidae</taxon>
        <taxon>Steinernema</taxon>
    </lineage>
</organism>
<evidence type="ECO:0000259" key="8">
    <source>
        <dbReference type="PROSITE" id="PS50850"/>
    </source>
</evidence>
<reference evidence="9 10" key="1">
    <citation type="journal article" date="2015" name="Genome Biol.">
        <title>Comparative genomics of Steinernema reveals deeply conserved gene regulatory networks.</title>
        <authorList>
            <person name="Dillman A.R."/>
            <person name="Macchietto M."/>
            <person name="Porter C.F."/>
            <person name="Rogers A."/>
            <person name="Williams B."/>
            <person name="Antoshechkin I."/>
            <person name="Lee M.M."/>
            <person name="Goodwin Z."/>
            <person name="Lu X."/>
            <person name="Lewis E.E."/>
            <person name="Goodrich-Blair H."/>
            <person name="Stock S.P."/>
            <person name="Adams B.J."/>
            <person name="Sternberg P.W."/>
            <person name="Mortazavi A."/>
        </authorList>
    </citation>
    <scope>NUCLEOTIDE SEQUENCE [LARGE SCALE GENOMIC DNA]</scope>
    <source>
        <strain evidence="9 10">ALL</strain>
    </source>
</reference>
<feature type="transmembrane region" description="Helical" evidence="6">
    <location>
        <begin position="404"/>
        <end position="424"/>
    </location>
</feature>
<evidence type="ECO:0000313" key="9">
    <source>
        <dbReference type="EMBL" id="TKR67977.1"/>
    </source>
</evidence>
<reference evidence="9 10" key="2">
    <citation type="journal article" date="2019" name="G3 (Bethesda)">
        <title>Hybrid Assembly of the Genome of the Entomopathogenic Nematode Steinernema carpocapsae Identifies the X-Chromosome.</title>
        <authorList>
            <person name="Serra L."/>
            <person name="Macchietto M."/>
            <person name="Macias-Munoz A."/>
            <person name="McGill C.J."/>
            <person name="Rodriguez I.M."/>
            <person name="Rodriguez B."/>
            <person name="Murad R."/>
            <person name="Mortazavi A."/>
        </authorList>
    </citation>
    <scope>NUCLEOTIDE SEQUENCE [LARGE SCALE GENOMIC DNA]</scope>
    <source>
        <strain evidence="9 10">ALL</strain>
    </source>
</reference>
<protein>
    <recommendedName>
        <fullName evidence="8">Major facilitator superfamily (MFS) profile domain-containing protein</fullName>
    </recommendedName>
</protein>
<keyword evidence="2 6" id="KW-0812">Transmembrane</keyword>
<dbReference type="Gene3D" id="1.20.1250.20">
    <property type="entry name" value="MFS general substrate transporter like domains"/>
    <property type="match status" value="1"/>
</dbReference>
<feature type="domain" description="Major facilitator superfamily (MFS) profile" evidence="8">
    <location>
        <begin position="6"/>
        <end position="457"/>
    </location>
</feature>
<evidence type="ECO:0000256" key="1">
    <source>
        <dbReference type="ARBA" id="ARBA00004141"/>
    </source>
</evidence>
<feature type="transmembrane region" description="Helical" evidence="6">
    <location>
        <begin position="91"/>
        <end position="108"/>
    </location>
</feature>
<name>A0A4U5MFH8_STECR</name>
<evidence type="ECO:0000256" key="7">
    <source>
        <dbReference type="SAM" id="SignalP"/>
    </source>
</evidence>
<evidence type="ECO:0000256" key="3">
    <source>
        <dbReference type="ARBA" id="ARBA00022989"/>
    </source>
</evidence>
<proteinExistence type="predicted"/>
<dbReference type="GO" id="GO:0015149">
    <property type="term" value="F:hexose transmembrane transporter activity"/>
    <property type="evidence" value="ECO:0007669"/>
    <property type="project" value="TreeGrafter"/>
</dbReference>
<dbReference type="Proteomes" id="UP000298663">
    <property type="component" value="Unassembled WGS sequence"/>
</dbReference>
<feature type="transmembrane region" description="Helical" evidence="6">
    <location>
        <begin position="120"/>
        <end position="139"/>
    </location>
</feature>
<dbReference type="AlphaFoldDB" id="A0A4U5MFH8"/>
<dbReference type="InterPro" id="IPR045263">
    <property type="entry name" value="GLUT"/>
</dbReference>
<feature type="transmembrane region" description="Helical" evidence="6">
    <location>
        <begin position="430"/>
        <end position="453"/>
    </location>
</feature>
<feature type="transmembrane region" description="Helical" evidence="6">
    <location>
        <begin position="151"/>
        <end position="171"/>
    </location>
</feature>
<comment type="subcellular location">
    <subcellularLocation>
        <location evidence="1">Membrane</location>
        <topology evidence="1">Multi-pass membrane protein</topology>
    </subcellularLocation>
</comment>
<dbReference type="GO" id="GO:0016020">
    <property type="term" value="C:membrane"/>
    <property type="evidence" value="ECO:0007669"/>
    <property type="project" value="UniProtKB-SubCell"/>
</dbReference>
<keyword evidence="7" id="KW-0732">Signal</keyword>
<dbReference type="InterPro" id="IPR036259">
    <property type="entry name" value="MFS_trans_sf"/>
</dbReference>
<dbReference type="Pfam" id="PF00083">
    <property type="entry name" value="Sugar_tr"/>
    <property type="match status" value="1"/>
</dbReference>
<dbReference type="SUPFAM" id="SSF103473">
    <property type="entry name" value="MFS general substrate transporter"/>
    <property type="match status" value="1"/>
</dbReference>
<dbReference type="PROSITE" id="PS50850">
    <property type="entry name" value="MFS"/>
    <property type="match status" value="1"/>
</dbReference>
<dbReference type="STRING" id="34508.A0A4U5MFH8"/>
<feature type="transmembrane region" description="Helical" evidence="6">
    <location>
        <begin position="183"/>
        <end position="202"/>
    </location>
</feature>
<feature type="transmembrane region" description="Helical" evidence="6">
    <location>
        <begin position="57"/>
        <end position="79"/>
    </location>
</feature>
<feature type="transmembrane region" description="Helical" evidence="6">
    <location>
        <begin position="366"/>
        <end position="392"/>
    </location>
</feature>
<dbReference type="OrthoDB" id="6612291at2759"/>
<evidence type="ECO:0000313" key="10">
    <source>
        <dbReference type="Proteomes" id="UP000298663"/>
    </source>
</evidence>
<keyword evidence="4 6" id="KW-0472">Membrane</keyword>
<dbReference type="PANTHER" id="PTHR23503:SF123">
    <property type="entry name" value="MAJOR FACILITATOR SUPERFAMILY (MFS) PROFILE DOMAIN-CONTAINING PROTEIN"/>
    <property type="match status" value="1"/>
</dbReference>
<evidence type="ECO:0000256" key="6">
    <source>
        <dbReference type="SAM" id="Phobius"/>
    </source>
</evidence>
<comment type="caution">
    <text evidence="9">The sequence shown here is derived from an EMBL/GenBank/DDBJ whole genome shotgun (WGS) entry which is preliminary data.</text>
</comment>
<keyword evidence="10" id="KW-1185">Reference proteome</keyword>
<dbReference type="PANTHER" id="PTHR23503">
    <property type="entry name" value="SOLUTE CARRIER FAMILY 2"/>
    <property type="match status" value="1"/>
</dbReference>
<feature type="signal peptide" evidence="7">
    <location>
        <begin position="1"/>
        <end position="17"/>
    </location>
</feature>
<sequence>MFPRWLVYVIFVHGVLSTSNTILEMMLNAVSLPLQAFFNESIYDHYGIVLDTQGMSLVVSMMPSLDLLGFFFSLLLAVPFMDSKGRRFVSVYVRVFSMILSSLAYVLAKYSNSIELYGVAQFLLGFVQPLKMIVVKIYLSECVPDRYRAFTALMVASCLIVPGFISTLLFLPSVFGNEESWQVVPKVCAGMEVLYLCLAAWLPESPKWLMDAEKPEEDVRKAIRFYHGEEENVAKVMRDIREEIDLGAHHRMSLWEVYQNETFRSIFKIIFAALLSSSLSMTCITQNYTQRLLLEYGYNVENSFLLTGVLQIALVPLLIVNPFLYERMGRRPLYLFSALCGIFQIFLLYGAQLITDINHGSNTVTFVLGTLSMVVNGIAGTTGLINAFIIFISDLLPPGAKVSVTQFVLLINLVVQIPAVFFFGNLLTLLGSWTFLPFLVLQILIFAYMFLYLPETKQLSVVSNIRRVEASLHHGSEESGKHEETTPLLTERKTYGT</sequence>
<evidence type="ECO:0000256" key="5">
    <source>
        <dbReference type="SAM" id="MobiDB-lite"/>
    </source>
</evidence>
<feature type="transmembrane region" description="Helical" evidence="6">
    <location>
        <begin position="304"/>
        <end position="325"/>
    </location>
</feature>
<gene>
    <name evidence="9" type="ORF">L596_024038</name>
</gene>